<organism evidence="1 2">
    <name type="scientific">Aerococcus kribbianus</name>
    <dbReference type="NCBI Taxonomy" id="2999064"/>
    <lineage>
        <taxon>Bacteria</taxon>
        <taxon>Bacillati</taxon>
        <taxon>Bacillota</taxon>
        <taxon>Bacilli</taxon>
        <taxon>Lactobacillales</taxon>
        <taxon>Aerococcaceae</taxon>
        <taxon>Aerococcus</taxon>
    </lineage>
</organism>
<accession>A0A9X3JGZ5</accession>
<sequence>MSAAIIAMTPKFVDKIYTEQVKEAIQESYELKPFTIGQEEELDQYAD</sequence>
<protein>
    <submittedName>
        <fullName evidence="1">Uncharacterized protein</fullName>
    </submittedName>
</protein>
<dbReference type="Proteomes" id="UP001146670">
    <property type="component" value="Unassembled WGS sequence"/>
</dbReference>
<dbReference type="RefSeq" id="WP_268752417.1">
    <property type="nucleotide sequence ID" value="NZ_JAPRFQ010000002.1"/>
</dbReference>
<name>A0A9X3JGZ5_9LACT</name>
<comment type="caution">
    <text evidence="1">The sequence shown here is derived from an EMBL/GenBank/DDBJ whole genome shotgun (WGS) entry which is preliminary data.</text>
</comment>
<reference evidence="1" key="1">
    <citation type="submission" date="2022-12" db="EMBL/GenBank/DDBJ databases">
        <title>Description and comparative metabolic analysis of Aerococcus sp. nov., isolated from the feces of a pig.</title>
        <authorList>
            <person name="Chang Y.-H."/>
        </authorList>
    </citation>
    <scope>NUCLEOTIDE SEQUENCE</scope>
    <source>
        <strain evidence="1">YH-aer222</strain>
    </source>
</reference>
<dbReference type="AlphaFoldDB" id="A0A9X3JGZ5"/>
<keyword evidence="2" id="KW-1185">Reference proteome</keyword>
<evidence type="ECO:0000313" key="2">
    <source>
        <dbReference type="Proteomes" id="UP001146670"/>
    </source>
</evidence>
<dbReference type="EMBL" id="JAPRFR010000002">
    <property type="protein sequence ID" value="MCZ0726089.1"/>
    <property type="molecule type" value="Genomic_DNA"/>
</dbReference>
<gene>
    <name evidence="1" type="ORF">OW157_05815</name>
</gene>
<evidence type="ECO:0000313" key="1">
    <source>
        <dbReference type="EMBL" id="MCZ0726089.1"/>
    </source>
</evidence>
<proteinExistence type="predicted"/>